<reference evidence="1 2" key="1">
    <citation type="journal article" date="2017" name="Int. J. Syst. Evol. Microbiol.">
        <title>Mycobacterium talmoniae sp. nov., a slowly growing mycobacterium isolated from human respiratory samples.</title>
        <authorList>
            <person name="Davidson R.M."/>
            <person name="DeGroote M.A."/>
            <person name="Marola J.L."/>
            <person name="Buss S."/>
            <person name="Jones V."/>
            <person name="McNeil M.R."/>
            <person name="Freifeld A.G."/>
            <person name="Elaine Epperson L."/>
            <person name="Hasan N.A."/>
            <person name="Jackson M."/>
            <person name="Iwen P.C."/>
            <person name="Salfinger M."/>
            <person name="Strong M."/>
        </authorList>
    </citation>
    <scope>NUCLEOTIDE SEQUENCE [LARGE SCALE GENOMIC DNA]</scope>
    <source>
        <strain evidence="1 2">ATCC BAA-2683</strain>
    </source>
</reference>
<dbReference type="Proteomes" id="UP000238296">
    <property type="component" value="Unassembled WGS sequence"/>
</dbReference>
<protein>
    <submittedName>
        <fullName evidence="1">Uncharacterized protein</fullName>
    </submittedName>
</protein>
<organism evidence="1 2">
    <name type="scientific">Mycobacterium talmoniae</name>
    <dbReference type="NCBI Taxonomy" id="1858794"/>
    <lineage>
        <taxon>Bacteria</taxon>
        <taxon>Bacillati</taxon>
        <taxon>Actinomycetota</taxon>
        <taxon>Actinomycetes</taxon>
        <taxon>Mycobacteriales</taxon>
        <taxon>Mycobacteriaceae</taxon>
        <taxon>Mycobacterium</taxon>
    </lineage>
</organism>
<sequence length="40" mass="4067">MAETANAAGLPPELIAAVEAEQSVSEADASRINALIDQLS</sequence>
<evidence type="ECO:0000313" key="1">
    <source>
        <dbReference type="EMBL" id="PQM44157.1"/>
    </source>
</evidence>
<dbReference type="AlphaFoldDB" id="A0A2S8BBW8"/>
<gene>
    <name evidence="1" type="ORF">C1Y40_05686</name>
</gene>
<dbReference type="EMBL" id="PPEA01000941">
    <property type="protein sequence ID" value="PQM44157.1"/>
    <property type="molecule type" value="Genomic_DNA"/>
</dbReference>
<evidence type="ECO:0000313" key="2">
    <source>
        <dbReference type="Proteomes" id="UP000238296"/>
    </source>
</evidence>
<name>A0A2S8BBW8_9MYCO</name>
<accession>A0A2S8BBW8</accession>
<proteinExistence type="predicted"/>
<comment type="caution">
    <text evidence="1">The sequence shown here is derived from an EMBL/GenBank/DDBJ whole genome shotgun (WGS) entry which is preliminary data.</text>
</comment>